<dbReference type="GO" id="GO:0008081">
    <property type="term" value="F:phosphoric diester hydrolase activity"/>
    <property type="evidence" value="ECO:0007669"/>
    <property type="project" value="InterPro"/>
</dbReference>
<comment type="caution">
    <text evidence="1">The sequence shown here is derived from an EMBL/GenBank/DDBJ whole genome shotgun (WGS) entry which is preliminary data.</text>
</comment>
<dbReference type="AlphaFoldDB" id="A0A3E2H1G4"/>
<name>A0A3E2H1G4_SCYLI</name>
<feature type="non-terminal residue" evidence="1">
    <location>
        <position position="1"/>
    </location>
</feature>
<evidence type="ECO:0000313" key="2">
    <source>
        <dbReference type="Proteomes" id="UP000258309"/>
    </source>
</evidence>
<accession>A0A3E2H1G4</accession>
<reference evidence="1 2" key="1">
    <citation type="submission" date="2018-05" db="EMBL/GenBank/DDBJ databases">
        <title>Draft genome sequence of Scytalidium lignicola DSM 105466, a ubiquitous saprotrophic fungus.</title>
        <authorList>
            <person name="Buettner E."/>
            <person name="Gebauer A.M."/>
            <person name="Hofrichter M."/>
            <person name="Liers C."/>
            <person name="Kellner H."/>
        </authorList>
    </citation>
    <scope>NUCLEOTIDE SEQUENCE [LARGE SCALE GENOMIC DNA]</scope>
    <source>
        <strain evidence="1 2">DSM 105466</strain>
    </source>
</reference>
<dbReference type="OrthoDB" id="1046782at2759"/>
<proteinExistence type="predicted"/>
<protein>
    <submittedName>
        <fullName evidence="1">Uncharacterized protein</fullName>
    </submittedName>
</protein>
<keyword evidence="2" id="KW-1185">Reference proteome</keyword>
<dbReference type="EMBL" id="NCSJ02000216">
    <property type="protein sequence ID" value="RFU27224.1"/>
    <property type="molecule type" value="Genomic_DNA"/>
</dbReference>
<sequence>MFKAIDHNNDQDITLQYNSAKGLNADIEDFYEMDSPIGSPASLNITWKYNATTVHLKKAATEYPDSLFWSFASSEYTATVPPNTPEIQAIGNGTQITPLGGVNQRLASFLQGTKGKRPGIVTLDLFEEPSHLTKTPPSP</sequence>
<gene>
    <name evidence="1" type="ORF">B7463_g9103</name>
</gene>
<evidence type="ECO:0000313" key="1">
    <source>
        <dbReference type="EMBL" id="RFU27224.1"/>
    </source>
</evidence>
<organism evidence="1 2">
    <name type="scientific">Scytalidium lignicola</name>
    <name type="common">Hyphomycete</name>
    <dbReference type="NCBI Taxonomy" id="5539"/>
    <lineage>
        <taxon>Eukaryota</taxon>
        <taxon>Fungi</taxon>
        <taxon>Dikarya</taxon>
        <taxon>Ascomycota</taxon>
        <taxon>Pezizomycotina</taxon>
        <taxon>Leotiomycetes</taxon>
        <taxon>Leotiomycetes incertae sedis</taxon>
        <taxon>Scytalidium</taxon>
    </lineage>
</organism>
<dbReference type="InterPro" id="IPR017946">
    <property type="entry name" value="PLC-like_Pdiesterase_TIM-brl"/>
</dbReference>
<dbReference type="GO" id="GO:0006629">
    <property type="term" value="P:lipid metabolic process"/>
    <property type="evidence" value="ECO:0007669"/>
    <property type="project" value="InterPro"/>
</dbReference>
<dbReference type="Proteomes" id="UP000258309">
    <property type="component" value="Unassembled WGS sequence"/>
</dbReference>
<feature type="non-terminal residue" evidence="1">
    <location>
        <position position="139"/>
    </location>
</feature>
<dbReference type="Gene3D" id="3.20.20.190">
    <property type="entry name" value="Phosphatidylinositol (PI) phosphodiesterase"/>
    <property type="match status" value="1"/>
</dbReference>